<dbReference type="STRING" id="303518.ENSPNYP00000028763"/>
<dbReference type="InterPro" id="IPR036181">
    <property type="entry name" value="MIT_dom_sf"/>
</dbReference>
<dbReference type="Pfam" id="PF00069">
    <property type="entry name" value="Pkinase"/>
    <property type="match status" value="1"/>
</dbReference>
<dbReference type="SMART" id="SM00220">
    <property type="entry name" value="S_TKc"/>
    <property type="match status" value="1"/>
</dbReference>
<name>A0A3B4H5C4_9CICH</name>
<dbReference type="Ensembl" id="ENSPNYT00000029465.1">
    <property type="protein sequence ID" value="ENSPNYP00000028763.1"/>
    <property type="gene ID" value="ENSPNYG00000021655.1"/>
</dbReference>
<feature type="compositionally biased region" description="Basic and acidic residues" evidence="1">
    <location>
        <begin position="312"/>
        <end position="329"/>
    </location>
</feature>
<sequence>QLFCCCSCQPSALFWPGLPSWTLTGPKEEVMAKRDYLVEAAKQIRMALDSEVNEDYEAAFSYYKNGVDLLLNGVQLDPNKDRREAVKRKTTQYLKRAEEIFITHLQDNLGKGSSHLGGYSSLRFRPIRHLSSPVEDLEMCKVVGVADKVLIVQSMVNKETFVVKSLVKSSWESRDQPTIIPQGVPYMVKLLRYYVSEDAVYLHLEHVKGERLTTALTALDRLTLLSGPTRTQVKTHIHPPAPSLCLHSSETQEKPALPLSCARVSQALDVMSELHKKKPGMGLIECSSEFERAPTTKGSSVGWFSSGPHDAPPNRKREDVDGFIKPERPDGEREDQIIEVDGWCHLPRFPIKSPGAADKAMQTCWGLPENEVRIWGAQILLALESLHQQGILCRDLNPRNVLLTSNGKVCLTFFSQWSEVQSEISCKSMEQMYCAPEIGGVSRITESCDWWSLGALLFELLTGMPLWQLHPAGIHSHTQLLIPDHLSTAAASLLTELLQFDAGYRLGSGGGGVSDIKCHPFFNGVSWKALSC</sequence>
<dbReference type="GO" id="GO:0005524">
    <property type="term" value="F:ATP binding"/>
    <property type="evidence" value="ECO:0007669"/>
    <property type="project" value="InterPro"/>
</dbReference>
<dbReference type="AlphaFoldDB" id="A0A3B4H5C4"/>
<feature type="region of interest" description="Disordered" evidence="1">
    <location>
        <begin position="297"/>
        <end position="329"/>
    </location>
</feature>
<evidence type="ECO:0000256" key="1">
    <source>
        <dbReference type="SAM" id="MobiDB-lite"/>
    </source>
</evidence>
<dbReference type="PANTHER" id="PTHR15508">
    <property type="entry name" value="RIBOSOMAL PROTEIN S6 KINASE"/>
    <property type="match status" value="1"/>
</dbReference>
<evidence type="ECO:0000313" key="3">
    <source>
        <dbReference type="Ensembl" id="ENSPNYP00000028763.1"/>
    </source>
</evidence>
<gene>
    <name evidence="3" type="primary">RPS6KL1</name>
</gene>
<feature type="domain" description="Protein kinase" evidence="2">
    <location>
        <begin position="103"/>
        <end position="522"/>
    </location>
</feature>
<dbReference type="PANTHER" id="PTHR15508:SF4">
    <property type="entry name" value="RIBOSOMAL PROTEIN S6 KINASE-LIKE 1"/>
    <property type="match status" value="1"/>
</dbReference>
<dbReference type="InterPro" id="IPR051866">
    <property type="entry name" value="Intracell_Sig-Traffick_Protein"/>
</dbReference>
<dbReference type="SUPFAM" id="SSF56112">
    <property type="entry name" value="Protein kinase-like (PK-like)"/>
    <property type="match status" value="1"/>
</dbReference>
<proteinExistence type="predicted"/>
<dbReference type="CDD" id="cd02677">
    <property type="entry name" value="MIT_SNX15"/>
    <property type="match status" value="1"/>
</dbReference>
<reference evidence="3" key="1">
    <citation type="submission" date="2023-09" db="UniProtKB">
        <authorList>
            <consortium name="Ensembl"/>
        </authorList>
    </citation>
    <scope>IDENTIFICATION</scope>
</reference>
<protein>
    <submittedName>
        <fullName evidence="3">Ribosomal protein S6 kinase like 1</fullName>
    </submittedName>
</protein>
<dbReference type="SUPFAM" id="SSF116846">
    <property type="entry name" value="MIT domain"/>
    <property type="match status" value="1"/>
</dbReference>
<dbReference type="Gene3D" id="1.20.58.80">
    <property type="entry name" value="Phosphotransferase system, lactose/cellobiose-type IIA subunit"/>
    <property type="match status" value="1"/>
</dbReference>
<dbReference type="InterPro" id="IPR000719">
    <property type="entry name" value="Prot_kinase_dom"/>
</dbReference>
<dbReference type="InterPro" id="IPR007330">
    <property type="entry name" value="MIT_dom"/>
</dbReference>
<dbReference type="PROSITE" id="PS50011">
    <property type="entry name" value="PROTEIN_KINASE_DOM"/>
    <property type="match status" value="1"/>
</dbReference>
<dbReference type="Gene3D" id="1.10.510.10">
    <property type="entry name" value="Transferase(Phosphotransferase) domain 1"/>
    <property type="match status" value="1"/>
</dbReference>
<dbReference type="InterPro" id="IPR011009">
    <property type="entry name" value="Kinase-like_dom_sf"/>
</dbReference>
<dbReference type="GeneTree" id="ENSGT00940000159815"/>
<organism evidence="3">
    <name type="scientific">Pundamilia nyererei</name>
    <dbReference type="NCBI Taxonomy" id="303518"/>
    <lineage>
        <taxon>Eukaryota</taxon>
        <taxon>Metazoa</taxon>
        <taxon>Chordata</taxon>
        <taxon>Craniata</taxon>
        <taxon>Vertebrata</taxon>
        <taxon>Euteleostomi</taxon>
        <taxon>Actinopterygii</taxon>
        <taxon>Neopterygii</taxon>
        <taxon>Teleostei</taxon>
        <taxon>Neoteleostei</taxon>
        <taxon>Acanthomorphata</taxon>
        <taxon>Ovalentaria</taxon>
        <taxon>Cichlomorphae</taxon>
        <taxon>Cichliformes</taxon>
        <taxon>Cichlidae</taxon>
        <taxon>African cichlids</taxon>
        <taxon>Pseudocrenilabrinae</taxon>
        <taxon>Haplochromini</taxon>
        <taxon>Pundamilia</taxon>
    </lineage>
</organism>
<dbReference type="SMART" id="SM00745">
    <property type="entry name" value="MIT"/>
    <property type="match status" value="1"/>
</dbReference>
<dbReference type="Pfam" id="PF04212">
    <property type="entry name" value="MIT"/>
    <property type="match status" value="1"/>
</dbReference>
<dbReference type="GO" id="GO:0004672">
    <property type="term" value="F:protein kinase activity"/>
    <property type="evidence" value="ECO:0007669"/>
    <property type="project" value="InterPro"/>
</dbReference>
<accession>A0A3B4H5C4</accession>
<evidence type="ECO:0000259" key="2">
    <source>
        <dbReference type="PROSITE" id="PS50011"/>
    </source>
</evidence>